<dbReference type="InterPro" id="IPR051054">
    <property type="entry name" value="SorC_transcr_regulators"/>
</dbReference>
<dbReference type="Gene3D" id="3.40.50.1360">
    <property type="match status" value="1"/>
</dbReference>
<dbReference type="InterPro" id="IPR048715">
    <property type="entry name" value="CggR_N"/>
</dbReference>
<dbReference type="RefSeq" id="WP_172596272.1">
    <property type="nucleotide sequence ID" value="NZ_LR130778.1"/>
</dbReference>
<dbReference type="Gene3D" id="1.10.10.10">
    <property type="entry name" value="Winged helix-like DNA-binding domain superfamily/Winged helix DNA-binding domain"/>
    <property type="match status" value="1"/>
</dbReference>
<evidence type="ECO:0000256" key="3">
    <source>
        <dbReference type="ARBA" id="ARBA00023125"/>
    </source>
</evidence>
<dbReference type="SUPFAM" id="SSF100950">
    <property type="entry name" value="NagB/RpiA/CoA transferase-like"/>
    <property type="match status" value="1"/>
</dbReference>
<reference evidence="7 8" key="1">
    <citation type="submission" date="2018-09" db="EMBL/GenBank/DDBJ databases">
        <authorList>
            <person name="Postec A."/>
        </authorList>
    </citation>
    <scope>NUCLEOTIDE SEQUENCE [LARGE SCALE GENOMIC DNA]</scope>
    <source>
        <strain evidence="7">70B-A</strain>
    </source>
</reference>
<evidence type="ECO:0000256" key="2">
    <source>
        <dbReference type="ARBA" id="ARBA00023015"/>
    </source>
</evidence>
<evidence type="ECO:0000259" key="6">
    <source>
        <dbReference type="Pfam" id="PF21715"/>
    </source>
</evidence>
<dbReference type="SUPFAM" id="SSF46785">
    <property type="entry name" value="Winged helix' DNA-binding domain"/>
    <property type="match status" value="1"/>
</dbReference>
<dbReference type="Proteomes" id="UP000279029">
    <property type="component" value="Chromosome"/>
</dbReference>
<evidence type="ECO:0000256" key="1">
    <source>
        <dbReference type="ARBA" id="ARBA00010466"/>
    </source>
</evidence>
<proteinExistence type="inferred from homology"/>
<dbReference type="EMBL" id="LR130778">
    <property type="protein sequence ID" value="VDN49053.1"/>
    <property type="molecule type" value="Genomic_DNA"/>
</dbReference>
<keyword evidence="2" id="KW-0805">Transcription regulation</keyword>
<name>A0A3P7PG89_9FIRM</name>
<evidence type="ECO:0000313" key="7">
    <source>
        <dbReference type="EMBL" id="VDN49053.1"/>
    </source>
</evidence>
<dbReference type="KEGG" id="cbar:PATL70BA_3134"/>
<dbReference type="InterPro" id="IPR036388">
    <property type="entry name" value="WH-like_DNA-bd_sf"/>
</dbReference>
<keyword evidence="4" id="KW-0804">Transcription</keyword>
<gene>
    <name evidence="7" type="ORF">PATL70BA_3134</name>
</gene>
<dbReference type="PANTHER" id="PTHR34294">
    <property type="entry name" value="TRANSCRIPTIONAL REGULATOR-RELATED"/>
    <property type="match status" value="1"/>
</dbReference>
<evidence type="ECO:0000256" key="4">
    <source>
        <dbReference type="ARBA" id="ARBA00023163"/>
    </source>
</evidence>
<dbReference type="InterPro" id="IPR036390">
    <property type="entry name" value="WH_DNA-bd_sf"/>
</dbReference>
<sequence>MEAYTAALQKIIPKELTVLRRRYKVLRGIHLFQPIGRRSLSDRIHLSEKLIRTDTEFMRDEGFISSSGSGMMLEPMGIQLLNELKDFMEQIEGLSTIEEQIKDILECEEVVIVSGDADLDDEAIYNIGHAAAKVLLRNISNNDIIALTGGSTVHRMIEAIPSSPIKAKNVYVVPARGSLGNNVSFQANTLVAMLAEKIHSNYTLLNIPDNLSQKSLESVREEPEIQETLNKLIKSNILIYGIGNANKMSERRNLGQDIVKHLSDHHATAEALGYYFNQQGEVIYASRSIGITMDQMTELKYPIAVAGGHSKSDAILSVKKLLSRGCVIMDEGAANGVIALSKHK</sequence>
<protein>
    <submittedName>
        <fullName evidence="7">Cro/Cl family transcriptional regulator</fullName>
    </submittedName>
</protein>
<accession>A0A3P7PG89</accession>
<dbReference type="PANTHER" id="PTHR34294:SF5">
    <property type="entry name" value="CENTRAL GLYCOLYTIC GENES REGULATOR"/>
    <property type="match status" value="1"/>
</dbReference>
<evidence type="ECO:0000259" key="5">
    <source>
        <dbReference type="Pfam" id="PF04198"/>
    </source>
</evidence>
<dbReference type="GO" id="GO:0030246">
    <property type="term" value="F:carbohydrate binding"/>
    <property type="evidence" value="ECO:0007669"/>
    <property type="project" value="InterPro"/>
</dbReference>
<organism evidence="7 8">
    <name type="scientific">Petrocella atlantisensis</name>
    <dbReference type="NCBI Taxonomy" id="2173034"/>
    <lineage>
        <taxon>Bacteria</taxon>
        <taxon>Bacillati</taxon>
        <taxon>Bacillota</taxon>
        <taxon>Clostridia</taxon>
        <taxon>Lachnospirales</taxon>
        <taxon>Vallitaleaceae</taxon>
        <taxon>Petrocella</taxon>
    </lineage>
</organism>
<evidence type="ECO:0000313" key="8">
    <source>
        <dbReference type="Proteomes" id="UP000279029"/>
    </source>
</evidence>
<feature type="domain" description="Sugar-binding" evidence="5">
    <location>
        <begin position="90"/>
        <end position="338"/>
    </location>
</feature>
<dbReference type="InterPro" id="IPR007324">
    <property type="entry name" value="Sugar-bd_dom_put"/>
</dbReference>
<dbReference type="AlphaFoldDB" id="A0A3P7PG89"/>
<dbReference type="Pfam" id="PF04198">
    <property type="entry name" value="Sugar-bind"/>
    <property type="match status" value="1"/>
</dbReference>
<dbReference type="Pfam" id="PF21715">
    <property type="entry name" value="CggR_N"/>
    <property type="match status" value="1"/>
</dbReference>
<feature type="domain" description="CggR N-terminal DNA binding" evidence="6">
    <location>
        <begin position="18"/>
        <end position="88"/>
    </location>
</feature>
<dbReference type="GO" id="GO:0003677">
    <property type="term" value="F:DNA binding"/>
    <property type="evidence" value="ECO:0007669"/>
    <property type="project" value="UniProtKB-KW"/>
</dbReference>
<dbReference type="InterPro" id="IPR037171">
    <property type="entry name" value="NagB/RpiA_transferase-like"/>
</dbReference>
<keyword evidence="3" id="KW-0238">DNA-binding</keyword>
<comment type="similarity">
    <text evidence="1">Belongs to the SorC transcriptional regulatory family.</text>
</comment>
<keyword evidence="8" id="KW-1185">Reference proteome</keyword>